<dbReference type="GO" id="GO:0030514">
    <property type="term" value="P:negative regulation of BMP signaling pathway"/>
    <property type="evidence" value="ECO:0007669"/>
    <property type="project" value="TreeGrafter"/>
</dbReference>
<evidence type="ECO:0000256" key="1">
    <source>
        <dbReference type="SAM" id="SignalP"/>
    </source>
</evidence>
<dbReference type="SMART" id="SM00214">
    <property type="entry name" value="VWC"/>
    <property type="match status" value="2"/>
</dbReference>
<dbReference type="Pfam" id="PF23334">
    <property type="entry name" value="VWC2L_2nd"/>
    <property type="match status" value="1"/>
</dbReference>
<protein>
    <recommendedName>
        <fullName evidence="2">VWFC domain-containing protein</fullName>
    </recommendedName>
</protein>
<dbReference type="EMBL" id="JAZGQO010000014">
    <property type="protein sequence ID" value="KAK6170574.1"/>
    <property type="molecule type" value="Genomic_DNA"/>
</dbReference>
<accession>A0AAN8J6Y1</accession>
<evidence type="ECO:0000259" key="2">
    <source>
        <dbReference type="SMART" id="SM00214"/>
    </source>
</evidence>
<dbReference type="Gene3D" id="2.10.70.10">
    <property type="entry name" value="Complement Module, domain 1"/>
    <property type="match status" value="2"/>
</dbReference>
<sequence length="316" mass="35612">MKYIALLVCCVAITTAQICFYEGKYYHDKEIFYDNDCSQCECLLGNIVCTHLVCINPRCVDYESKNCCWHCPNGNNCPLPESDETIPSDGEFHKTNSTTKCMCPTVDDYSNSNTDPEIQEAVCQNMVGRSKKVEDETCNYNGTVYKNKEVFRTNTCHNCQCIANVIVCKRIECVNPLCVDYTVKDCCWECPNGKNCRAPNGKVIPNDGKFHSINSTTVCECPEIKIELPALSKVYLMDAVCKSKEITSTVPPPPTTELNENDSAKVPTTKVPFYRTTCEPCPDPMKLPAKKLVFKIMSSWIFQLAQSLEKMEDCIF</sequence>
<dbReference type="GO" id="GO:0032281">
    <property type="term" value="C:AMPA glutamate receptor complex"/>
    <property type="evidence" value="ECO:0007669"/>
    <property type="project" value="TreeGrafter"/>
</dbReference>
<proteinExistence type="predicted"/>
<keyword evidence="1" id="KW-0732">Signal</keyword>
<dbReference type="GO" id="GO:0005615">
    <property type="term" value="C:extracellular space"/>
    <property type="evidence" value="ECO:0007669"/>
    <property type="project" value="TreeGrafter"/>
</dbReference>
<reference evidence="3 4" key="1">
    <citation type="submission" date="2024-01" db="EMBL/GenBank/DDBJ databases">
        <title>The genome of the rayed Mediterranean limpet Patella caerulea (Linnaeus, 1758).</title>
        <authorList>
            <person name="Anh-Thu Weber A."/>
            <person name="Halstead-Nussloch G."/>
        </authorList>
    </citation>
    <scope>NUCLEOTIDE SEQUENCE [LARGE SCALE GENOMIC DNA]</scope>
    <source>
        <strain evidence="3">AATW-2023a</strain>
        <tissue evidence="3">Whole specimen</tissue>
    </source>
</reference>
<organism evidence="3 4">
    <name type="scientific">Patella caerulea</name>
    <name type="common">Rayed Mediterranean limpet</name>
    <dbReference type="NCBI Taxonomy" id="87958"/>
    <lineage>
        <taxon>Eukaryota</taxon>
        <taxon>Metazoa</taxon>
        <taxon>Spiralia</taxon>
        <taxon>Lophotrochozoa</taxon>
        <taxon>Mollusca</taxon>
        <taxon>Gastropoda</taxon>
        <taxon>Patellogastropoda</taxon>
        <taxon>Patelloidea</taxon>
        <taxon>Patellidae</taxon>
        <taxon>Patella</taxon>
    </lineage>
</organism>
<name>A0AAN8J6Y1_PATCE</name>
<dbReference type="InterPro" id="IPR042979">
    <property type="entry name" value="VWC2/VWC2L"/>
</dbReference>
<feature type="domain" description="VWFC" evidence="2">
    <location>
        <begin position="19"/>
        <end position="71"/>
    </location>
</feature>
<dbReference type="PANTHER" id="PTHR46252">
    <property type="entry name" value="BRORIN FAMILY MEMBER"/>
    <property type="match status" value="1"/>
</dbReference>
<dbReference type="PANTHER" id="PTHR46252:SF3">
    <property type="entry name" value="KIELIN_CHORDIN-LIKE PROTEIN"/>
    <property type="match status" value="1"/>
</dbReference>
<dbReference type="SUPFAM" id="SSF57603">
    <property type="entry name" value="FnI-like domain"/>
    <property type="match status" value="2"/>
</dbReference>
<dbReference type="AlphaFoldDB" id="A0AAN8J6Y1"/>
<feature type="domain" description="VWFC" evidence="2">
    <location>
        <begin position="138"/>
        <end position="190"/>
    </location>
</feature>
<feature type="chain" id="PRO_5042881459" description="VWFC domain-containing protein" evidence="1">
    <location>
        <begin position="17"/>
        <end position="316"/>
    </location>
</feature>
<gene>
    <name evidence="3" type="ORF">SNE40_018937</name>
</gene>
<dbReference type="Proteomes" id="UP001347796">
    <property type="component" value="Unassembled WGS sequence"/>
</dbReference>
<keyword evidence="4" id="KW-1185">Reference proteome</keyword>
<comment type="caution">
    <text evidence="3">The sequence shown here is derived from an EMBL/GenBank/DDBJ whole genome shotgun (WGS) entry which is preliminary data.</text>
</comment>
<feature type="signal peptide" evidence="1">
    <location>
        <begin position="1"/>
        <end position="16"/>
    </location>
</feature>
<evidence type="ECO:0000313" key="3">
    <source>
        <dbReference type="EMBL" id="KAK6170574.1"/>
    </source>
</evidence>
<evidence type="ECO:0000313" key="4">
    <source>
        <dbReference type="Proteomes" id="UP001347796"/>
    </source>
</evidence>
<dbReference type="InterPro" id="IPR001007">
    <property type="entry name" value="VWF_dom"/>
</dbReference>
<dbReference type="GO" id="GO:0045202">
    <property type="term" value="C:synapse"/>
    <property type="evidence" value="ECO:0007669"/>
    <property type="project" value="UniProtKB-SubCell"/>
</dbReference>